<keyword evidence="2" id="KW-1185">Reference proteome</keyword>
<sequence>MARHIRCTCTAGQVDPPGSACDKRAMYLCMAVSRRCALSFCMCRFMCWDCLAPLTRRTGHPASAVASHPLPAPAFLVMLEESPISTTAGRVPVLDNLLRRFAHARKLCERCSMDWGGRYPRSLLSQRHVR</sequence>
<evidence type="ECO:0000313" key="1">
    <source>
        <dbReference type="EMBL" id="KIO07777.1"/>
    </source>
</evidence>
<gene>
    <name evidence="1" type="ORF">M404DRAFT_395868</name>
</gene>
<reference evidence="2" key="2">
    <citation type="submission" date="2015-01" db="EMBL/GenBank/DDBJ databases">
        <title>Evolutionary Origins and Diversification of the Mycorrhizal Mutualists.</title>
        <authorList>
            <consortium name="DOE Joint Genome Institute"/>
            <consortium name="Mycorrhizal Genomics Consortium"/>
            <person name="Kohler A."/>
            <person name="Kuo A."/>
            <person name="Nagy L.G."/>
            <person name="Floudas D."/>
            <person name="Copeland A."/>
            <person name="Barry K.W."/>
            <person name="Cichocki N."/>
            <person name="Veneault-Fourrey C."/>
            <person name="LaButti K."/>
            <person name="Lindquist E.A."/>
            <person name="Lipzen A."/>
            <person name="Lundell T."/>
            <person name="Morin E."/>
            <person name="Murat C."/>
            <person name="Riley R."/>
            <person name="Ohm R."/>
            <person name="Sun H."/>
            <person name="Tunlid A."/>
            <person name="Henrissat B."/>
            <person name="Grigoriev I.V."/>
            <person name="Hibbett D.S."/>
            <person name="Martin F."/>
        </authorList>
    </citation>
    <scope>NUCLEOTIDE SEQUENCE [LARGE SCALE GENOMIC DNA]</scope>
    <source>
        <strain evidence="2">Marx 270</strain>
    </source>
</reference>
<dbReference type="HOGENOM" id="CLU_1939001_0_0_1"/>
<dbReference type="EMBL" id="KN831959">
    <property type="protein sequence ID" value="KIO07777.1"/>
    <property type="molecule type" value="Genomic_DNA"/>
</dbReference>
<accession>A0A0C3KDT9</accession>
<proteinExistence type="predicted"/>
<dbReference type="AlphaFoldDB" id="A0A0C3KDT9"/>
<protein>
    <submittedName>
        <fullName evidence="1">Uncharacterized protein</fullName>
    </submittedName>
</protein>
<organism evidence="1 2">
    <name type="scientific">Pisolithus tinctorius Marx 270</name>
    <dbReference type="NCBI Taxonomy" id="870435"/>
    <lineage>
        <taxon>Eukaryota</taxon>
        <taxon>Fungi</taxon>
        <taxon>Dikarya</taxon>
        <taxon>Basidiomycota</taxon>
        <taxon>Agaricomycotina</taxon>
        <taxon>Agaricomycetes</taxon>
        <taxon>Agaricomycetidae</taxon>
        <taxon>Boletales</taxon>
        <taxon>Sclerodermatineae</taxon>
        <taxon>Pisolithaceae</taxon>
        <taxon>Pisolithus</taxon>
    </lineage>
</organism>
<dbReference type="Proteomes" id="UP000054217">
    <property type="component" value="Unassembled WGS sequence"/>
</dbReference>
<evidence type="ECO:0000313" key="2">
    <source>
        <dbReference type="Proteomes" id="UP000054217"/>
    </source>
</evidence>
<name>A0A0C3KDT9_PISTI</name>
<reference evidence="1 2" key="1">
    <citation type="submission" date="2014-04" db="EMBL/GenBank/DDBJ databases">
        <authorList>
            <consortium name="DOE Joint Genome Institute"/>
            <person name="Kuo A."/>
            <person name="Kohler A."/>
            <person name="Costa M.D."/>
            <person name="Nagy L.G."/>
            <person name="Floudas D."/>
            <person name="Copeland A."/>
            <person name="Barry K.W."/>
            <person name="Cichocki N."/>
            <person name="Veneault-Fourrey C."/>
            <person name="LaButti K."/>
            <person name="Lindquist E.A."/>
            <person name="Lipzen A."/>
            <person name="Lundell T."/>
            <person name="Morin E."/>
            <person name="Murat C."/>
            <person name="Sun H."/>
            <person name="Tunlid A."/>
            <person name="Henrissat B."/>
            <person name="Grigoriev I.V."/>
            <person name="Hibbett D.S."/>
            <person name="Martin F."/>
            <person name="Nordberg H.P."/>
            <person name="Cantor M.N."/>
            <person name="Hua S.X."/>
        </authorList>
    </citation>
    <scope>NUCLEOTIDE SEQUENCE [LARGE SCALE GENOMIC DNA]</scope>
    <source>
        <strain evidence="1 2">Marx 270</strain>
    </source>
</reference>
<dbReference type="InParanoid" id="A0A0C3KDT9"/>